<proteinExistence type="inferred from homology"/>
<comment type="cofactor">
    <cofactor evidence="16 17">
        <name>FMN</name>
        <dbReference type="ChEBI" id="CHEBI:58210"/>
    </cofactor>
</comment>
<evidence type="ECO:0000256" key="2">
    <source>
        <dbReference type="ARBA" id="ARBA00022475"/>
    </source>
</evidence>
<dbReference type="GO" id="GO:0016655">
    <property type="term" value="F:oxidoreductase activity, acting on NAD(P)H, quinone or similar compound as acceptor"/>
    <property type="evidence" value="ECO:0007669"/>
    <property type="project" value="UniProtKB-UniRule"/>
</dbReference>
<evidence type="ECO:0000256" key="16">
    <source>
        <dbReference type="HAMAP-Rule" id="MF_00426"/>
    </source>
</evidence>
<comment type="function">
    <text evidence="16">NQR complex catalyzes the reduction of ubiquinone-1 to ubiquinol by two successive reactions, coupled with the transport of Na(+) ions from the cytoplasm to the periplasm. NqrA to NqrE are probably involved in the second step, the conversion of ubisemiquinone to ubiquinol.</text>
</comment>
<dbReference type="NCBIfam" id="NF003756">
    <property type="entry name" value="PRK05349.1"/>
    <property type="match status" value="1"/>
</dbReference>
<dbReference type="InterPro" id="IPR010966">
    <property type="entry name" value="NqrB"/>
</dbReference>
<evidence type="ECO:0000313" key="18">
    <source>
        <dbReference type="EMBL" id="SDP46710.1"/>
    </source>
</evidence>
<dbReference type="PANTHER" id="PTHR30578">
    <property type="entry name" value="ELECTRON TRANSPORT COMPLEX PROTEIN RNFD"/>
    <property type="match status" value="1"/>
</dbReference>
<evidence type="ECO:0000313" key="19">
    <source>
        <dbReference type="Proteomes" id="UP000199073"/>
    </source>
</evidence>
<feature type="modified residue" description="FMN phosphoryl threonine" evidence="16 17">
    <location>
        <position position="228"/>
    </location>
</feature>
<keyword evidence="14 16" id="KW-0472">Membrane</keyword>
<keyword evidence="13 16" id="KW-0830">Ubiquinone</keyword>
<sequence length="402" mass="43624">MKFLSRFIENAGKFFEKGQPLEKLYPLYEAFDSFLFGSNQTTKQAPHIRDSIDLKRIMTTVLIALIPCTFMALWNTGYQANQLIAELGTGVPGGWRGSIMTAVGCDPHSVLSNLTYGALYFLPIYVVTMVVGSFWEGVFNLVRGHEFSEAFLVTGLLFSLSLPPDIPLWQVAVGISFGLVFAKEVFGGVGRNFMNPALASRAFLYFAYPAQMTGDTVWNAVDGVSSATPLGQIAAAAPGQPLDTLSFSWVQSFLGTIPGSMGETSTLACLFGAAVLLVTRIAPWRVIAAGLLGAILCSCFFYFSTNDANPLWAIPPHHHLVYGGFAFGLVFMATDPVSAAHTAMGQWIYGILVGVLAIMIRVANPAYPEGIMLAILLGNIFAPLFDFFVIQANIKRRILRNG</sequence>
<keyword evidence="7 16" id="KW-0812">Transmembrane</keyword>
<dbReference type="GO" id="GO:0006814">
    <property type="term" value="P:sodium ion transport"/>
    <property type="evidence" value="ECO:0007669"/>
    <property type="project" value="UniProtKB-UniRule"/>
</dbReference>
<comment type="similarity">
    <text evidence="16">Belongs to the NqrB/RnfD family.</text>
</comment>
<evidence type="ECO:0000256" key="8">
    <source>
        <dbReference type="ARBA" id="ARBA00022967"/>
    </source>
</evidence>
<dbReference type="RefSeq" id="WP_092223990.1">
    <property type="nucleotide sequence ID" value="NZ_FNJI01000021.1"/>
</dbReference>
<keyword evidence="5 16" id="KW-0285">Flavoprotein</keyword>
<feature type="transmembrane region" description="Helical" evidence="16">
    <location>
        <begin position="147"/>
        <end position="162"/>
    </location>
</feature>
<feature type="transmembrane region" description="Helical" evidence="16">
    <location>
        <begin position="316"/>
        <end position="334"/>
    </location>
</feature>
<keyword evidence="8 16" id="KW-1278">Translocase</keyword>
<feature type="transmembrane region" description="Helical" evidence="16">
    <location>
        <begin position="370"/>
        <end position="390"/>
    </location>
</feature>
<dbReference type="PANTHER" id="PTHR30578:SF1">
    <property type="entry name" value="NA(+)-TRANSLOCATING NADH-QUINONE REDUCTASE SUBUNIT B"/>
    <property type="match status" value="1"/>
</dbReference>
<accession>A0A1H0SYR1</accession>
<gene>
    <name evidence="16" type="primary">nqrB</name>
    <name evidence="18" type="ORF">SAMN05660330_02858</name>
</gene>
<evidence type="ECO:0000256" key="7">
    <source>
        <dbReference type="ARBA" id="ARBA00022692"/>
    </source>
</evidence>
<dbReference type="EMBL" id="FNJI01000021">
    <property type="protein sequence ID" value="SDP46710.1"/>
    <property type="molecule type" value="Genomic_DNA"/>
</dbReference>
<evidence type="ECO:0000256" key="17">
    <source>
        <dbReference type="PIRSR" id="PIRSR016055-50"/>
    </source>
</evidence>
<feature type="transmembrane region" description="Helical" evidence="16">
    <location>
        <begin position="346"/>
        <end position="364"/>
    </location>
</feature>
<evidence type="ECO:0000256" key="14">
    <source>
        <dbReference type="ARBA" id="ARBA00023136"/>
    </source>
</evidence>
<keyword evidence="1 16" id="KW-0813">Transport</keyword>
<keyword evidence="19" id="KW-1185">Reference proteome</keyword>
<feature type="transmembrane region" description="Helical" evidence="16">
    <location>
        <begin position="117"/>
        <end position="135"/>
    </location>
</feature>
<evidence type="ECO:0000256" key="9">
    <source>
        <dbReference type="ARBA" id="ARBA00022989"/>
    </source>
</evidence>
<dbReference type="GO" id="GO:0055085">
    <property type="term" value="P:transmembrane transport"/>
    <property type="evidence" value="ECO:0007669"/>
    <property type="project" value="InterPro"/>
</dbReference>
<evidence type="ECO:0000256" key="3">
    <source>
        <dbReference type="ARBA" id="ARBA00022519"/>
    </source>
</evidence>
<evidence type="ECO:0000256" key="13">
    <source>
        <dbReference type="ARBA" id="ARBA00023075"/>
    </source>
</evidence>
<evidence type="ECO:0000256" key="10">
    <source>
        <dbReference type="ARBA" id="ARBA00023027"/>
    </source>
</evidence>
<name>A0A1H0SYR1_9BACT</name>
<evidence type="ECO:0000256" key="6">
    <source>
        <dbReference type="ARBA" id="ARBA00022643"/>
    </source>
</evidence>
<dbReference type="PIRSF" id="PIRSF016055">
    <property type="entry name" value="NADH-UbQ_OxRdtase_B_su"/>
    <property type="match status" value="1"/>
</dbReference>
<keyword evidence="11 16" id="KW-0915">Sodium</keyword>
<dbReference type="OrthoDB" id="9776359at2"/>
<comment type="subcellular location">
    <subcellularLocation>
        <location evidence="16">Cell membrane</location>
        <topology evidence="16">Multi-pass membrane protein</topology>
    </subcellularLocation>
</comment>
<keyword evidence="10 16" id="KW-0520">NAD</keyword>
<dbReference type="GO" id="GO:0005886">
    <property type="term" value="C:plasma membrane"/>
    <property type="evidence" value="ECO:0007669"/>
    <property type="project" value="UniProtKB-SubCell"/>
</dbReference>
<protein>
    <recommendedName>
        <fullName evidence="16">Na(+)-translocating NADH-quinone reductase subunit B</fullName>
        <shortName evidence="16">Na(+)-NQR subunit B</shortName>
        <shortName evidence="16">Na(+)-translocating NQR subunit B</shortName>
        <ecNumber evidence="16">7.2.1.1</ecNumber>
    </recommendedName>
    <alternativeName>
        <fullName evidence="16">NQR complex subunit B</fullName>
    </alternativeName>
    <alternativeName>
        <fullName evidence="16">NQR-1 subunit B</fullName>
    </alternativeName>
</protein>
<feature type="transmembrane region" description="Helical" evidence="16">
    <location>
        <begin position="57"/>
        <end position="74"/>
    </location>
</feature>
<dbReference type="STRING" id="91360.SAMN05660330_02858"/>
<keyword evidence="4 16" id="KW-0597">Phosphoprotein</keyword>
<dbReference type="AlphaFoldDB" id="A0A1H0SYR1"/>
<dbReference type="Pfam" id="PF03116">
    <property type="entry name" value="NQR2_RnfD_RnfE"/>
    <property type="match status" value="1"/>
</dbReference>
<evidence type="ECO:0000256" key="5">
    <source>
        <dbReference type="ARBA" id="ARBA00022630"/>
    </source>
</evidence>
<organism evidence="18 19">
    <name type="scientific">Desulforhopalus singaporensis</name>
    <dbReference type="NCBI Taxonomy" id="91360"/>
    <lineage>
        <taxon>Bacteria</taxon>
        <taxon>Pseudomonadati</taxon>
        <taxon>Thermodesulfobacteriota</taxon>
        <taxon>Desulfobulbia</taxon>
        <taxon>Desulfobulbales</taxon>
        <taxon>Desulfocapsaceae</taxon>
        <taxon>Desulforhopalus</taxon>
    </lineage>
</organism>
<dbReference type="Proteomes" id="UP000199073">
    <property type="component" value="Unassembled WGS sequence"/>
</dbReference>
<dbReference type="GO" id="GO:0010181">
    <property type="term" value="F:FMN binding"/>
    <property type="evidence" value="ECO:0007669"/>
    <property type="project" value="InterPro"/>
</dbReference>
<evidence type="ECO:0000256" key="15">
    <source>
        <dbReference type="ARBA" id="ARBA00023201"/>
    </source>
</evidence>
<dbReference type="HAMAP" id="MF_00426">
    <property type="entry name" value="NqrB"/>
    <property type="match status" value="1"/>
</dbReference>
<reference evidence="18 19" key="1">
    <citation type="submission" date="2016-10" db="EMBL/GenBank/DDBJ databases">
        <authorList>
            <person name="de Groot N.N."/>
        </authorList>
    </citation>
    <scope>NUCLEOTIDE SEQUENCE [LARGE SCALE GENOMIC DNA]</scope>
    <source>
        <strain evidence="18 19">DSM 12130</strain>
    </source>
</reference>
<keyword evidence="15 16" id="KW-0739">Sodium transport</keyword>
<dbReference type="EC" id="7.2.1.1" evidence="16"/>
<dbReference type="NCBIfam" id="TIGR01937">
    <property type="entry name" value="nqrB"/>
    <property type="match status" value="1"/>
</dbReference>
<evidence type="ECO:0000256" key="4">
    <source>
        <dbReference type="ARBA" id="ARBA00022553"/>
    </source>
</evidence>
<comment type="caution">
    <text evidence="16">Lacks conserved residue(s) required for the propagation of feature annotation.</text>
</comment>
<comment type="catalytic activity">
    <reaction evidence="16">
        <text>a ubiquinone + n Na(+)(in) + NADH + H(+) = a ubiquinol + n Na(+)(out) + NAD(+)</text>
        <dbReference type="Rhea" id="RHEA:47748"/>
        <dbReference type="Rhea" id="RHEA-COMP:9565"/>
        <dbReference type="Rhea" id="RHEA-COMP:9566"/>
        <dbReference type="ChEBI" id="CHEBI:15378"/>
        <dbReference type="ChEBI" id="CHEBI:16389"/>
        <dbReference type="ChEBI" id="CHEBI:17976"/>
        <dbReference type="ChEBI" id="CHEBI:29101"/>
        <dbReference type="ChEBI" id="CHEBI:57540"/>
        <dbReference type="ChEBI" id="CHEBI:57945"/>
        <dbReference type="EC" id="7.2.1.1"/>
    </reaction>
</comment>
<evidence type="ECO:0000256" key="12">
    <source>
        <dbReference type="ARBA" id="ARBA00023065"/>
    </source>
</evidence>
<dbReference type="GO" id="GO:0022904">
    <property type="term" value="P:respiratory electron transport chain"/>
    <property type="evidence" value="ECO:0007669"/>
    <property type="project" value="InterPro"/>
</dbReference>
<dbReference type="InterPro" id="IPR004338">
    <property type="entry name" value="NqrB/RnfD"/>
</dbReference>
<keyword evidence="3" id="KW-0997">Cell inner membrane</keyword>
<keyword evidence="6 16" id="KW-0288">FMN</keyword>
<comment type="subunit">
    <text evidence="16">Composed of six subunits; NqrA, NqrB, NqrC, NqrD, NqrE and NqrF.</text>
</comment>
<evidence type="ECO:0000256" key="11">
    <source>
        <dbReference type="ARBA" id="ARBA00023053"/>
    </source>
</evidence>
<evidence type="ECO:0000256" key="1">
    <source>
        <dbReference type="ARBA" id="ARBA00022448"/>
    </source>
</evidence>
<keyword evidence="9 16" id="KW-1133">Transmembrane helix</keyword>
<keyword evidence="12 16" id="KW-0406">Ion transport</keyword>
<feature type="transmembrane region" description="Helical" evidence="16">
    <location>
        <begin position="286"/>
        <end position="304"/>
    </location>
</feature>
<keyword evidence="2 16" id="KW-1003">Cell membrane</keyword>